<name>A0A842I5Q7_9RHOB</name>
<dbReference type="InterPro" id="IPR010930">
    <property type="entry name" value="Flg_bb/hook_C_dom"/>
</dbReference>
<comment type="caution">
    <text evidence="8">The sequence shown here is derived from an EMBL/GenBank/DDBJ whole genome shotgun (WGS) entry which is preliminary data.</text>
</comment>
<keyword evidence="3 6" id="KW-0975">Bacterial flagellum</keyword>
<keyword evidence="8" id="KW-0966">Cell projection</keyword>
<dbReference type="InterPro" id="IPR020013">
    <property type="entry name" value="Flagellar_FlgE/F/G"/>
</dbReference>
<dbReference type="EMBL" id="JACLQD010000001">
    <property type="protein sequence ID" value="MBC2834753.1"/>
    <property type="molecule type" value="Genomic_DNA"/>
</dbReference>
<evidence type="ECO:0000256" key="1">
    <source>
        <dbReference type="ARBA" id="ARBA00004117"/>
    </source>
</evidence>
<evidence type="ECO:0000256" key="2">
    <source>
        <dbReference type="ARBA" id="ARBA00009677"/>
    </source>
</evidence>
<dbReference type="PANTHER" id="PTHR30435">
    <property type="entry name" value="FLAGELLAR PROTEIN"/>
    <property type="match status" value="1"/>
</dbReference>
<sequence>MDKLIYTALNSLGSLRGTQIVTAQNLANQNVPGFRRDTVGEGKSFILDDGGELSSRAFQIDRENAGFSTQPGFMNQTGEALDIAISDQGYFYVQPDTGGAPALTRRGDLHVGLDGTLVNGANEAVLDTAQRPIVLPPFRNIVVDEIGRISIEPADGAPGERLEVATIGTTQATGLQLVKGEDGQIRPTTGPLPTPDQSAKVMQGVLEGSNVNSTEELISSIDLQRSFELNMRVVSTAKELDEAGVSLLRLPT</sequence>
<organism evidence="8 9">
    <name type="scientific">Paragemmobacter straminiformis</name>
    <dbReference type="NCBI Taxonomy" id="2045119"/>
    <lineage>
        <taxon>Bacteria</taxon>
        <taxon>Pseudomonadati</taxon>
        <taxon>Pseudomonadota</taxon>
        <taxon>Alphaproteobacteria</taxon>
        <taxon>Rhodobacterales</taxon>
        <taxon>Paracoccaceae</taxon>
        <taxon>Paragemmobacter</taxon>
    </lineage>
</organism>
<comment type="similarity">
    <text evidence="2 6">Belongs to the flagella basal body rod proteins family.</text>
</comment>
<dbReference type="AlphaFoldDB" id="A0A842I5Q7"/>
<reference evidence="8 9" key="1">
    <citation type="journal article" date="2017" name="Int. J. Syst. Evol. Microbiol.">
        <title>Gemmobacter straminiformis sp. nov., isolated from an artificial fountain.</title>
        <authorList>
            <person name="Kang J.Y."/>
            <person name="Kim M.J."/>
            <person name="Chun J."/>
            <person name="Son K.P."/>
            <person name="Jahng K.Y."/>
        </authorList>
    </citation>
    <scope>NUCLEOTIDE SEQUENCE [LARGE SCALE GENOMIC DNA]</scope>
    <source>
        <strain evidence="8 9">CAM-8</strain>
    </source>
</reference>
<dbReference type="Pfam" id="PF06429">
    <property type="entry name" value="Flg_bbr_C"/>
    <property type="match status" value="1"/>
</dbReference>
<comment type="subcellular location">
    <subcellularLocation>
        <location evidence="1 6">Bacterial flagellum basal body</location>
    </subcellularLocation>
</comment>
<evidence type="ECO:0000259" key="7">
    <source>
        <dbReference type="Pfam" id="PF06429"/>
    </source>
</evidence>
<evidence type="ECO:0000256" key="5">
    <source>
        <dbReference type="ARBA" id="ARBA00040228"/>
    </source>
</evidence>
<keyword evidence="8" id="KW-0282">Flagellum</keyword>
<feature type="domain" description="Flagellar basal-body/hook protein C-terminal" evidence="7">
    <location>
        <begin position="202"/>
        <end position="246"/>
    </location>
</feature>
<dbReference type="GO" id="GO:0071978">
    <property type="term" value="P:bacterial-type flagellum-dependent swarming motility"/>
    <property type="evidence" value="ECO:0007669"/>
    <property type="project" value="TreeGrafter"/>
</dbReference>
<accession>A0A842I5Q7</accession>
<gene>
    <name evidence="8" type="ORF">H7F16_04495</name>
</gene>
<proteinExistence type="inferred from homology"/>
<comment type="subunit">
    <text evidence="4 6">The basal body constitutes a major portion of the flagellar organelle and consists of five rings (E,L,P,S, and M) mounted on a central rod. The rod consists of about 26 subunits of FlgG in the distal portion, and FlgB, FlgC and FlgF are thought to build up the proximal portion of the rod with about 6 subunits each.</text>
</comment>
<dbReference type="PANTHER" id="PTHR30435:SF18">
    <property type="entry name" value="FLAGELLAR BASAL-BODY ROD PROTEIN FLGF"/>
    <property type="match status" value="1"/>
</dbReference>
<protein>
    <recommendedName>
        <fullName evidence="5 6">Flagellar basal-body rod protein FlgF</fullName>
    </recommendedName>
</protein>
<evidence type="ECO:0000313" key="9">
    <source>
        <dbReference type="Proteomes" id="UP000555411"/>
    </source>
</evidence>
<evidence type="ECO:0000313" key="8">
    <source>
        <dbReference type="EMBL" id="MBC2834753.1"/>
    </source>
</evidence>
<evidence type="ECO:0000256" key="4">
    <source>
        <dbReference type="ARBA" id="ARBA00038560"/>
    </source>
</evidence>
<dbReference type="GO" id="GO:0030694">
    <property type="term" value="C:bacterial-type flagellum basal body, rod"/>
    <property type="evidence" value="ECO:0007669"/>
    <property type="project" value="UniProtKB-UniRule"/>
</dbReference>
<dbReference type="RefSeq" id="WP_185796326.1">
    <property type="nucleotide sequence ID" value="NZ_JACLQD010000001.1"/>
</dbReference>
<dbReference type="NCBIfam" id="TIGR03506">
    <property type="entry name" value="FlgEFG_subfam"/>
    <property type="match status" value="1"/>
</dbReference>
<evidence type="ECO:0000256" key="6">
    <source>
        <dbReference type="RuleBase" id="RU362116"/>
    </source>
</evidence>
<dbReference type="SUPFAM" id="SSF117143">
    <property type="entry name" value="Flagellar hook protein flgE"/>
    <property type="match status" value="1"/>
</dbReference>
<keyword evidence="8" id="KW-0969">Cilium</keyword>
<keyword evidence="9" id="KW-1185">Reference proteome</keyword>
<dbReference type="InterPro" id="IPR037925">
    <property type="entry name" value="FlgE/F/G-like"/>
</dbReference>
<evidence type="ECO:0000256" key="3">
    <source>
        <dbReference type="ARBA" id="ARBA00023143"/>
    </source>
</evidence>
<dbReference type="Proteomes" id="UP000555411">
    <property type="component" value="Unassembled WGS sequence"/>
</dbReference>